<proteinExistence type="predicted"/>
<dbReference type="SUPFAM" id="SSF103481">
    <property type="entry name" value="Multidrug resistance efflux transporter EmrE"/>
    <property type="match status" value="2"/>
</dbReference>
<dbReference type="InterPro" id="IPR050638">
    <property type="entry name" value="AA-Vitamin_Transporters"/>
</dbReference>
<dbReference type="PANTHER" id="PTHR32322:SF18">
    <property type="entry name" value="S-ADENOSYLMETHIONINE_S-ADENOSYLHOMOCYSTEINE TRANSPORTER"/>
    <property type="match status" value="1"/>
</dbReference>
<feature type="transmembrane region" description="Helical" evidence="6">
    <location>
        <begin position="70"/>
        <end position="90"/>
    </location>
</feature>
<feature type="transmembrane region" description="Helical" evidence="6">
    <location>
        <begin position="96"/>
        <end position="118"/>
    </location>
</feature>
<evidence type="ECO:0000313" key="8">
    <source>
        <dbReference type="EMBL" id="QCK88429.1"/>
    </source>
</evidence>
<evidence type="ECO:0000256" key="1">
    <source>
        <dbReference type="ARBA" id="ARBA00004651"/>
    </source>
</evidence>
<keyword evidence="2" id="KW-1003">Cell membrane</keyword>
<evidence type="ECO:0000256" key="6">
    <source>
        <dbReference type="SAM" id="Phobius"/>
    </source>
</evidence>
<feature type="transmembrane region" description="Helical" evidence="6">
    <location>
        <begin position="152"/>
        <end position="174"/>
    </location>
</feature>
<feature type="transmembrane region" description="Helical" evidence="6">
    <location>
        <begin position="186"/>
        <end position="204"/>
    </location>
</feature>
<feature type="transmembrane region" description="Helical" evidence="6">
    <location>
        <begin position="249"/>
        <end position="267"/>
    </location>
</feature>
<accession>A0A4D7QSN2</accession>
<dbReference type="InterPro" id="IPR000620">
    <property type="entry name" value="EamA_dom"/>
</dbReference>
<dbReference type="InterPro" id="IPR037185">
    <property type="entry name" value="EmrE-like"/>
</dbReference>
<keyword evidence="5 6" id="KW-0472">Membrane</keyword>
<evidence type="ECO:0000259" key="7">
    <source>
        <dbReference type="Pfam" id="PF00892"/>
    </source>
</evidence>
<dbReference type="OrthoDB" id="9806889at2"/>
<evidence type="ECO:0000313" key="9">
    <source>
        <dbReference type="Proteomes" id="UP000298588"/>
    </source>
</evidence>
<evidence type="ECO:0000256" key="5">
    <source>
        <dbReference type="ARBA" id="ARBA00023136"/>
    </source>
</evidence>
<feature type="transmembrane region" description="Helical" evidence="6">
    <location>
        <begin position="273"/>
        <end position="290"/>
    </location>
</feature>
<dbReference type="Proteomes" id="UP000298588">
    <property type="component" value="Chromosome"/>
</dbReference>
<feature type="transmembrane region" description="Helical" evidence="6">
    <location>
        <begin position="41"/>
        <end position="58"/>
    </location>
</feature>
<dbReference type="AlphaFoldDB" id="A0A4D7QSN2"/>
<reference evidence="8 9" key="1">
    <citation type="submission" date="2019-04" db="EMBL/GenBank/DDBJ databases">
        <title>Phreatobacter aquaticus sp. nov.</title>
        <authorList>
            <person name="Choi A."/>
            <person name="Baek K."/>
        </authorList>
    </citation>
    <scope>NUCLEOTIDE SEQUENCE [LARGE SCALE GENOMIC DNA]</scope>
    <source>
        <strain evidence="8 9">NMCR1094</strain>
    </source>
</reference>
<feature type="domain" description="EamA" evidence="7">
    <location>
        <begin position="9"/>
        <end position="141"/>
    </location>
</feature>
<dbReference type="RefSeq" id="WP_137101755.1">
    <property type="nucleotide sequence ID" value="NZ_CP039865.1"/>
</dbReference>
<evidence type="ECO:0000256" key="3">
    <source>
        <dbReference type="ARBA" id="ARBA00022692"/>
    </source>
</evidence>
<keyword evidence="4 6" id="KW-1133">Transmembrane helix</keyword>
<comment type="subcellular location">
    <subcellularLocation>
        <location evidence="1">Cell membrane</location>
        <topology evidence="1">Multi-pass membrane protein</topology>
    </subcellularLocation>
</comment>
<dbReference type="EMBL" id="CP039865">
    <property type="protein sequence ID" value="QCK88429.1"/>
    <property type="molecule type" value="Genomic_DNA"/>
</dbReference>
<dbReference type="Pfam" id="PF00892">
    <property type="entry name" value="EamA"/>
    <property type="match status" value="2"/>
</dbReference>
<keyword evidence="9" id="KW-1185">Reference proteome</keyword>
<dbReference type="PANTHER" id="PTHR32322">
    <property type="entry name" value="INNER MEMBRANE TRANSPORTER"/>
    <property type="match status" value="1"/>
</dbReference>
<evidence type="ECO:0000256" key="2">
    <source>
        <dbReference type="ARBA" id="ARBA00022475"/>
    </source>
</evidence>
<sequence>MRRLYDNPYLVLAATTMIWAGNAVASRLAIGHISPMLLVQLRWVGTLAIMVVVAGHAFREEWPAIRANILWLVIMGVIGFTGFNALFYLSAKYTTAVNIGIIQGSIPVMVLIGAFFAYRTAITGLQAIGIVVTLIGIVVLATQGHLELLLQMTFNFGDLLMLAACLGYAIYTVALRNRPKISAQPFFLGLSLVALASSLPLASAEYAAGQTIWPDWQALLIIAYVAVFPGFVAQLLFMRGVELIGPGRAGLWVNLVPVWTAVLGPLILGEVFAWYHALALVLVLGGIAVAESGKRA</sequence>
<dbReference type="KEGG" id="paqt:E8L99_23050"/>
<organism evidence="8 9">
    <name type="scientific">Phreatobacter aquaticus</name>
    <dbReference type="NCBI Taxonomy" id="2570229"/>
    <lineage>
        <taxon>Bacteria</taxon>
        <taxon>Pseudomonadati</taxon>
        <taxon>Pseudomonadota</taxon>
        <taxon>Alphaproteobacteria</taxon>
        <taxon>Hyphomicrobiales</taxon>
        <taxon>Phreatobacteraceae</taxon>
        <taxon>Phreatobacter</taxon>
    </lineage>
</organism>
<evidence type="ECO:0000256" key="4">
    <source>
        <dbReference type="ARBA" id="ARBA00022989"/>
    </source>
</evidence>
<gene>
    <name evidence="8" type="ORF">E8L99_23050</name>
</gene>
<dbReference type="GO" id="GO:0005886">
    <property type="term" value="C:plasma membrane"/>
    <property type="evidence" value="ECO:0007669"/>
    <property type="project" value="UniProtKB-SubCell"/>
</dbReference>
<feature type="transmembrane region" description="Helical" evidence="6">
    <location>
        <begin position="125"/>
        <end position="146"/>
    </location>
</feature>
<protein>
    <submittedName>
        <fullName evidence="8">DMT family transporter</fullName>
    </submittedName>
</protein>
<keyword evidence="3 6" id="KW-0812">Transmembrane</keyword>
<feature type="domain" description="EamA" evidence="7">
    <location>
        <begin position="156"/>
        <end position="289"/>
    </location>
</feature>
<name>A0A4D7QSN2_9HYPH</name>
<feature type="transmembrane region" description="Helical" evidence="6">
    <location>
        <begin position="216"/>
        <end position="237"/>
    </location>
</feature>